<dbReference type="InterPro" id="IPR047263">
    <property type="entry name" value="HNL-like_cupin"/>
</dbReference>
<keyword evidence="1" id="KW-0732">Signal</keyword>
<evidence type="ECO:0000313" key="4">
    <source>
        <dbReference type="EMBL" id="ACB34410.1"/>
    </source>
</evidence>
<evidence type="ECO:0000256" key="1">
    <source>
        <dbReference type="SAM" id="SignalP"/>
    </source>
</evidence>
<evidence type="ECO:0000313" key="5">
    <source>
        <dbReference type="Proteomes" id="UP000001693"/>
    </source>
</evidence>
<dbReference type="PANTHER" id="PTHR43698:SF1">
    <property type="entry name" value="BLL4564 PROTEIN"/>
    <property type="match status" value="1"/>
</dbReference>
<dbReference type="InterPro" id="IPR029032">
    <property type="entry name" value="AhpD-like"/>
</dbReference>
<accession>B1Y2R8</accession>
<dbReference type="Proteomes" id="UP000001693">
    <property type="component" value="Chromosome"/>
</dbReference>
<evidence type="ECO:0000259" key="3">
    <source>
        <dbReference type="Pfam" id="PF07883"/>
    </source>
</evidence>
<keyword evidence="5" id="KW-1185">Reference proteome</keyword>
<dbReference type="OrthoDB" id="9802489at2"/>
<dbReference type="STRING" id="395495.Lcho_2144"/>
<dbReference type="InterPro" id="IPR014710">
    <property type="entry name" value="RmlC-like_jellyroll"/>
</dbReference>
<dbReference type="HOGENOM" id="CLU_085733_0_0_4"/>
<dbReference type="Pfam" id="PF07883">
    <property type="entry name" value="Cupin_2"/>
    <property type="match status" value="1"/>
</dbReference>
<organism evidence="4 5">
    <name type="scientific">Leptothrix cholodnii (strain ATCC 51168 / LMG 8142 / SP-6)</name>
    <name type="common">Leptothrix discophora (strain SP-6)</name>
    <dbReference type="NCBI Taxonomy" id="395495"/>
    <lineage>
        <taxon>Bacteria</taxon>
        <taxon>Pseudomonadati</taxon>
        <taxon>Pseudomonadota</taxon>
        <taxon>Betaproteobacteria</taxon>
        <taxon>Burkholderiales</taxon>
        <taxon>Sphaerotilaceae</taxon>
        <taxon>Leptothrix</taxon>
    </lineage>
</organism>
<reference evidence="4 5" key="1">
    <citation type="submission" date="2008-03" db="EMBL/GenBank/DDBJ databases">
        <title>Complete sequence of Leptothrix cholodnii SP-6.</title>
        <authorList>
            <consortium name="US DOE Joint Genome Institute"/>
            <person name="Copeland A."/>
            <person name="Lucas S."/>
            <person name="Lapidus A."/>
            <person name="Glavina del Rio T."/>
            <person name="Dalin E."/>
            <person name="Tice H."/>
            <person name="Bruce D."/>
            <person name="Goodwin L."/>
            <person name="Pitluck S."/>
            <person name="Chertkov O."/>
            <person name="Brettin T."/>
            <person name="Detter J.C."/>
            <person name="Han C."/>
            <person name="Kuske C.R."/>
            <person name="Schmutz J."/>
            <person name="Larimer F."/>
            <person name="Land M."/>
            <person name="Hauser L."/>
            <person name="Kyrpides N."/>
            <person name="Lykidis A."/>
            <person name="Emerson D."/>
            <person name="Richardson P."/>
        </authorList>
    </citation>
    <scope>NUCLEOTIDE SEQUENCE [LARGE SCALE GENOMIC DNA]</scope>
    <source>
        <strain evidence="5">ATCC 51168 / LMG 8142 / SP-6</strain>
    </source>
</reference>
<dbReference type="Gene3D" id="1.20.1290.10">
    <property type="entry name" value="AhpD-like"/>
    <property type="match status" value="1"/>
</dbReference>
<feature type="chain" id="PRO_5002770469" evidence="1">
    <location>
        <begin position="20"/>
        <end position="268"/>
    </location>
</feature>
<dbReference type="eggNOG" id="COG0599">
    <property type="taxonomic scope" value="Bacteria"/>
</dbReference>
<feature type="signal peptide" evidence="1">
    <location>
        <begin position="1"/>
        <end position="19"/>
    </location>
</feature>
<dbReference type="AlphaFoldDB" id="B1Y2R8"/>
<evidence type="ECO:0000259" key="2">
    <source>
        <dbReference type="Pfam" id="PF02627"/>
    </source>
</evidence>
<dbReference type="SUPFAM" id="SSF69118">
    <property type="entry name" value="AhpD-like"/>
    <property type="match status" value="1"/>
</dbReference>
<dbReference type="PANTHER" id="PTHR43698">
    <property type="entry name" value="RIBD C-TERMINAL DOMAIN CONTAINING PROTEIN"/>
    <property type="match status" value="1"/>
</dbReference>
<dbReference type="Gene3D" id="2.60.120.10">
    <property type="entry name" value="Jelly Rolls"/>
    <property type="match status" value="1"/>
</dbReference>
<gene>
    <name evidence="4" type="ordered locus">Lcho_2144</name>
</gene>
<dbReference type="Pfam" id="PF02627">
    <property type="entry name" value="CMD"/>
    <property type="match status" value="1"/>
</dbReference>
<proteinExistence type="predicted"/>
<dbReference type="GO" id="GO:0051920">
    <property type="term" value="F:peroxiredoxin activity"/>
    <property type="evidence" value="ECO:0007669"/>
    <property type="project" value="InterPro"/>
</dbReference>
<feature type="domain" description="Carboxymuconolactone decarboxylase-like" evidence="2">
    <location>
        <begin position="176"/>
        <end position="260"/>
    </location>
</feature>
<dbReference type="RefSeq" id="WP_012347170.1">
    <property type="nucleotide sequence ID" value="NC_010524.1"/>
</dbReference>
<dbReference type="EMBL" id="CP001013">
    <property type="protein sequence ID" value="ACB34410.1"/>
    <property type="molecule type" value="Genomic_DNA"/>
</dbReference>
<dbReference type="CDD" id="cd02233">
    <property type="entry name" value="cupin_HNL-like"/>
    <property type="match status" value="1"/>
</dbReference>
<name>B1Y2R8_LEPCP</name>
<dbReference type="eggNOG" id="COG1917">
    <property type="taxonomic scope" value="Bacteria"/>
</dbReference>
<protein>
    <submittedName>
        <fullName evidence="4">Carboxymuconolactone decarboxylase</fullName>
    </submittedName>
</protein>
<feature type="domain" description="Cupin type-2" evidence="3">
    <location>
        <begin position="65"/>
        <end position="122"/>
    </location>
</feature>
<dbReference type="InterPro" id="IPR003779">
    <property type="entry name" value="CMD-like"/>
</dbReference>
<sequence length="268" mass="27744" precursor="true">MHRWIVAALAAGVLCPAGAAEPELQVSRAGARTARPAPAAHFSGQAMVDMRHVPSGAARASVGSVSFSPGVRTAWHTHPLGQTLVVTAGAGQVQRWGGPVVEMRVGDVIHIPPLLKHWHGAAPGGAMTHLAITEAQDGSTVQWLEAVAEAPGAPAPATAASAAPSRAQRLMGDVAPKLAQLTDEVLLGDVWTRPGLSPRDRSLVTVSALIALNRPEQLRSHLGLGLNNGLTRDEISEALTHLAFYAGWPNAITAAGVAREVFAAAPKP</sequence>
<dbReference type="InterPro" id="IPR013096">
    <property type="entry name" value="Cupin_2"/>
</dbReference>
<dbReference type="InterPro" id="IPR011051">
    <property type="entry name" value="RmlC_Cupin_sf"/>
</dbReference>
<dbReference type="SUPFAM" id="SSF51182">
    <property type="entry name" value="RmlC-like cupins"/>
    <property type="match status" value="1"/>
</dbReference>
<dbReference type="KEGG" id="lch:Lcho_2144"/>